<evidence type="ECO:0000313" key="3">
    <source>
        <dbReference type="Proteomes" id="UP001500571"/>
    </source>
</evidence>
<evidence type="ECO:0000259" key="1">
    <source>
        <dbReference type="Pfam" id="PF12146"/>
    </source>
</evidence>
<dbReference type="RefSeq" id="WP_344043238.1">
    <property type="nucleotide sequence ID" value="NZ_BAAAPB010000001.1"/>
</dbReference>
<dbReference type="SUPFAM" id="SSF53474">
    <property type="entry name" value="alpha/beta-Hydrolases"/>
    <property type="match status" value="1"/>
</dbReference>
<dbReference type="InterPro" id="IPR017208">
    <property type="entry name" value="UCP037442_abhydr"/>
</dbReference>
<dbReference type="Proteomes" id="UP001500571">
    <property type="component" value="Unassembled WGS sequence"/>
</dbReference>
<dbReference type="EMBL" id="BAAAPB010000001">
    <property type="protein sequence ID" value="GAA1953705.1"/>
    <property type="molecule type" value="Genomic_DNA"/>
</dbReference>
<dbReference type="PANTHER" id="PTHR43798">
    <property type="entry name" value="MONOACYLGLYCEROL LIPASE"/>
    <property type="match status" value="1"/>
</dbReference>
<dbReference type="Gene3D" id="3.40.50.1820">
    <property type="entry name" value="alpha/beta hydrolase"/>
    <property type="match status" value="1"/>
</dbReference>
<reference evidence="2 3" key="1">
    <citation type="journal article" date="2019" name="Int. J. Syst. Evol. Microbiol.">
        <title>The Global Catalogue of Microorganisms (GCM) 10K type strain sequencing project: providing services to taxonomists for standard genome sequencing and annotation.</title>
        <authorList>
            <consortium name="The Broad Institute Genomics Platform"/>
            <consortium name="The Broad Institute Genome Sequencing Center for Infectious Disease"/>
            <person name="Wu L."/>
            <person name="Ma J."/>
        </authorList>
    </citation>
    <scope>NUCLEOTIDE SEQUENCE [LARGE SCALE GENOMIC DNA]</scope>
    <source>
        <strain evidence="2 3">JCM 15309</strain>
    </source>
</reference>
<gene>
    <name evidence="2" type="ORF">GCM10009798_11090</name>
</gene>
<sequence length="273" mass="29011">MSATEIVLERAEGTWSTLTVWSASDATAPVVLVVPAMGMPASYYHRFGSALADAGVHCSLMELRGHEAEGGRIPGRGYDFGYVDMVADVADAVTATRSALPEAPVVLLGHSMGGQLATMYAALHPDEAAGVVLAASSTPHWRTWSPWILPVSAAFAATGALLGHFPGQRVRFAGREARGVIRDWAHLARTGRFVAGEDGLGRVDLPLLVVSVEGDWLGPARAVDALVAKLPAARVEREHLDVDGIDHFKWARRPEVVVPRIVAWAASTVRATA</sequence>
<protein>
    <submittedName>
        <fullName evidence="2">Alpha/beta fold hydrolase</fullName>
    </submittedName>
</protein>
<proteinExistence type="predicted"/>
<dbReference type="PIRSF" id="PIRSF037442">
    <property type="entry name" value="UCP037442_abhydr"/>
    <property type="match status" value="1"/>
</dbReference>
<dbReference type="PANTHER" id="PTHR43798:SF33">
    <property type="entry name" value="HYDROLASE, PUTATIVE (AFU_ORTHOLOGUE AFUA_2G14860)-RELATED"/>
    <property type="match status" value="1"/>
</dbReference>
<accession>A0ABN2QKL0</accession>
<dbReference type="Pfam" id="PF12146">
    <property type="entry name" value="Hydrolase_4"/>
    <property type="match status" value="1"/>
</dbReference>
<feature type="domain" description="Serine aminopeptidase S33" evidence="1">
    <location>
        <begin position="29"/>
        <end position="149"/>
    </location>
</feature>
<dbReference type="InterPro" id="IPR050266">
    <property type="entry name" value="AB_hydrolase_sf"/>
</dbReference>
<dbReference type="InterPro" id="IPR022742">
    <property type="entry name" value="Hydrolase_4"/>
</dbReference>
<keyword evidence="3" id="KW-1185">Reference proteome</keyword>
<name>A0ABN2QKL0_9ACTN</name>
<organism evidence="2 3">
    <name type="scientific">Nocardioides panacihumi</name>
    <dbReference type="NCBI Taxonomy" id="400774"/>
    <lineage>
        <taxon>Bacteria</taxon>
        <taxon>Bacillati</taxon>
        <taxon>Actinomycetota</taxon>
        <taxon>Actinomycetes</taxon>
        <taxon>Propionibacteriales</taxon>
        <taxon>Nocardioidaceae</taxon>
        <taxon>Nocardioides</taxon>
    </lineage>
</organism>
<dbReference type="GO" id="GO:0016787">
    <property type="term" value="F:hydrolase activity"/>
    <property type="evidence" value="ECO:0007669"/>
    <property type="project" value="UniProtKB-KW"/>
</dbReference>
<evidence type="ECO:0000313" key="2">
    <source>
        <dbReference type="EMBL" id="GAA1953705.1"/>
    </source>
</evidence>
<dbReference type="InterPro" id="IPR029058">
    <property type="entry name" value="AB_hydrolase_fold"/>
</dbReference>
<comment type="caution">
    <text evidence="2">The sequence shown here is derived from an EMBL/GenBank/DDBJ whole genome shotgun (WGS) entry which is preliminary data.</text>
</comment>
<keyword evidence="2" id="KW-0378">Hydrolase</keyword>